<dbReference type="HOGENOM" id="CLU_1009375_0_0_1"/>
<gene>
    <name evidence="5" type="primary">8235919</name>
    <name evidence="4" type="ORF">Phum_PHUM312980</name>
</gene>
<dbReference type="PANTHER" id="PTHR24260:SF136">
    <property type="entry name" value="GH08193P-RELATED"/>
    <property type="match status" value="1"/>
</dbReference>
<dbReference type="KEGG" id="phu:Phum_PHUM312980"/>
<evidence type="ECO:0000313" key="5">
    <source>
        <dbReference type="EnsemblMetazoa" id="PHUM312980-PA"/>
    </source>
</evidence>
<dbReference type="PROSITE" id="PS50240">
    <property type="entry name" value="TRYPSIN_DOM"/>
    <property type="match status" value="1"/>
</dbReference>
<dbReference type="InterPro" id="IPR001314">
    <property type="entry name" value="Peptidase_S1A"/>
</dbReference>
<keyword evidence="2" id="KW-0378">Hydrolase</keyword>
<evidence type="ECO:0000313" key="6">
    <source>
        <dbReference type="Proteomes" id="UP000009046"/>
    </source>
</evidence>
<accession>E0VML6</accession>
<dbReference type="Pfam" id="PF00089">
    <property type="entry name" value="Trypsin"/>
    <property type="match status" value="1"/>
</dbReference>
<dbReference type="PROSITE" id="PS00134">
    <property type="entry name" value="TRYPSIN_HIS"/>
    <property type="match status" value="1"/>
</dbReference>
<dbReference type="GO" id="GO:0004252">
    <property type="term" value="F:serine-type endopeptidase activity"/>
    <property type="evidence" value="ECO:0007669"/>
    <property type="project" value="InterPro"/>
</dbReference>
<name>E0VML6_PEDHC</name>
<dbReference type="SUPFAM" id="SSF50494">
    <property type="entry name" value="Trypsin-like serine proteases"/>
    <property type="match status" value="1"/>
</dbReference>
<dbReference type="PROSITE" id="PS00135">
    <property type="entry name" value="TRYPSIN_SER"/>
    <property type="match status" value="1"/>
</dbReference>
<dbReference type="PANTHER" id="PTHR24260">
    <property type="match status" value="1"/>
</dbReference>
<dbReference type="VEuPathDB" id="VectorBase:PHUM312980"/>
<keyword evidence="2" id="KW-0645">Protease</keyword>
<dbReference type="InParanoid" id="E0VML6"/>
<evidence type="ECO:0000259" key="3">
    <source>
        <dbReference type="PROSITE" id="PS50240"/>
    </source>
</evidence>
<dbReference type="EMBL" id="DS235315">
    <property type="protein sequence ID" value="EEB14622.1"/>
    <property type="molecule type" value="Genomic_DNA"/>
</dbReference>
<dbReference type="InterPro" id="IPR009003">
    <property type="entry name" value="Peptidase_S1_PA"/>
</dbReference>
<dbReference type="Proteomes" id="UP000009046">
    <property type="component" value="Unassembled WGS sequence"/>
</dbReference>
<dbReference type="InterPro" id="IPR043504">
    <property type="entry name" value="Peptidase_S1_PA_chymotrypsin"/>
</dbReference>
<reference evidence="5" key="3">
    <citation type="submission" date="2020-05" db="UniProtKB">
        <authorList>
            <consortium name="EnsemblMetazoa"/>
        </authorList>
    </citation>
    <scope>IDENTIFICATION</scope>
    <source>
        <strain evidence="5">USDA</strain>
    </source>
</reference>
<dbReference type="GeneID" id="8235919"/>
<reference evidence="4" key="1">
    <citation type="submission" date="2007-04" db="EMBL/GenBank/DDBJ databases">
        <title>Annotation of Pediculus humanus corporis strain USDA.</title>
        <authorList>
            <person name="Kirkness E."/>
            <person name="Hannick L."/>
            <person name="Hass B."/>
            <person name="Bruggner R."/>
            <person name="Lawson D."/>
            <person name="Bidwell S."/>
            <person name="Joardar V."/>
            <person name="Caler E."/>
            <person name="Walenz B."/>
            <person name="Inman J."/>
            <person name="Schobel S."/>
            <person name="Galinsky K."/>
            <person name="Amedeo P."/>
            <person name="Strausberg R."/>
        </authorList>
    </citation>
    <scope>NUCLEOTIDE SEQUENCE</scope>
    <source>
        <strain evidence="4">USDA</strain>
    </source>
</reference>
<proteinExistence type="predicted"/>
<organism>
    <name type="scientific">Pediculus humanus subsp. corporis</name>
    <name type="common">Body louse</name>
    <dbReference type="NCBI Taxonomy" id="121224"/>
    <lineage>
        <taxon>Eukaryota</taxon>
        <taxon>Metazoa</taxon>
        <taxon>Ecdysozoa</taxon>
        <taxon>Arthropoda</taxon>
        <taxon>Hexapoda</taxon>
        <taxon>Insecta</taxon>
        <taxon>Pterygota</taxon>
        <taxon>Neoptera</taxon>
        <taxon>Paraneoptera</taxon>
        <taxon>Psocodea</taxon>
        <taxon>Troctomorpha</taxon>
        <taxon>Phthiraptera</taxon>
        <taxon>Anoplura</taxon>
        <taxon>Pediculidae</taxon>
        <taxon>Pediculus</taxon>
    </lineage>
</organism>
<protein>
    <submittedName>
        <fullName evidence="4">Chymotrypsin BI, putative</fullName>
    </submittedName>
</protein>
<feature type="domain" description="Peptidase S1" evidence="3">
    <location>
        <begin position="37"/>
        <end position="270"/>
    </location>
</feature>
<dbReference type="eggNOG" id="KOG3627">
    <property type="taxonomic scope" value="Eukaryota"/>
</dbReference>
<dbReference type="EnsemblMetazoa" id="PHUM312980-RA">
    <property type="protein sequence ID" value="PHUM312980-PA"/>
    <property type="gene ID" value="PHUM312980"/>
</dbReference>
<dbReference type="InterPro" id="IPR001254">
    <property type="entry name" value="Trypsin_dom"/>
</dbReference>
<dbReference type="Gene3D" id="2.40.10.10">
    <property type="entry name" value="Trypsin-like serine proteases"/>
    <property type="match status" value="1"/>
</dbReference>
<evidence type="ECO:0000256" key="1">
    <source>
        <dbReference type="ARBA" id="ARBA00023157"/>
    </source>
</evidence>
<keyword evidence="2" id="KW-0720">Serine protease</keyword>
<dbReference type="GO" id="GO:0006508">
    <property type="term" value="P:proteolysis"/>
    <property type="evidence" value="ECO:0007669"/>
    <property type="project" value="UniProtKB-KW"/>
</dbReference>
<dbReference type="EMBL" id="AAZO01003629">
    <property type="status" value="NOT_ANNOTATED_CDS"/>
    <property type="molecule type" value="Genomic_DNA"/>
</dbReference>
<dbReference type="RefSeq" id="XP_002427360.1">
    <property type="nucleotide sequence ID" value="XM_002427315.1"/>
</dbReference>
<dbReference type="OrthoDB" id="10059102at2759"/>
<dbReference type="AlphaFoldDB" id="E0VML6"/>
<keyword evidence="1" id="KW-1015">Disulfide bond</keyword>
<reference evidence="4" key="2">
    <citation type="submission" date="2007-04" db="EMBL/GenBank/DDBJ databases">
        <title>The genome of the human body louse.</title>
        <authorList>
            <consortium name="The Human Body Louse Genome Consortium"/>
            <person name="Kirkness E."/>
            <person name="Walenz B."/>
            <person name="Hass B."/>
            <person name="Bruggner R."/>
            <person name="Strausberg R."/>
        </authorList>
    </citation>
    <scope>NUCLEOTIDE SEQUENCE</scope>
    <source>
        <strain evidence="4">USDA</strain>
    </source>
</reference>
<dbReference type="SMART" id="SM00020">
    <property type="entry name" value="Tryp_SPc"/>
    <property type="match status" value="1"/>
</dbReference>
<dbReference type="InterPro" id="IPR018114">
    <property type="entry name" value="TRYPSIN_HIS"/>
</dbReference>
<evidence type="ECO:0000313" key="4">
    <source>
        <dbReference type="EMBL" id="EEB14622.1"/>
    </source>
</evidence>
<dbReference type="InterPro" id="IPR051333">
    <property type="entry name" value="CLIP_Serine_Protease"/>
</dbReference>
<evidence type="ECO:0000256" key="2">
    <source>
        <dbReference type="RuleBase" id="RU363034"/>
    </source>
</evidence>
<dbReference type="CTD" id="8235919"/>
<keyword evidence="6" id="KW-1185">Reference proteome</keyword>
<dbReference type="PRINTS" id="PR00722">
    <property type="entry name" value="CHYMOTRYPSIN"/>
</dbReference>
<sequence length="280" mass="31952">MNLITTNVENFVSETYHDLLQFINYEEQGKSLSELRLNDGKPVPEEMNSYIVLLCIYLNTTWARCSGSLISENFVLTAGHCTNSDGSNVIVAHGKENLQEYVGVRSTSPIDEYVGEEFNVEERRVKQVYFYPNQTRKKYDLALMKLENPFKVNVSFLDVATKKVHILKNCMSIGYGISEIPKQQLTLGYIVNEPLTLTAPSFKLKDERFCIIRSKRLSSICPGDSGSPLICDKKIWGVTAYGDEKNCKNNLLFCYYPLFRAKKWLSSYGLNQIRYVATPK</sequence>
<dbReference type="InterPro" id="IPR033116">
    <property type="entry name" value="TRYPSIN_SER"/>
</dbReference>